<protein>
    <submittedName>
        <fullName evidence="1">Uncharacterized protein</fullName>
    </submittedName>
</protein>
<accession>A0A178IJG7</accession>
<reference evidence="1 2" key="1">
    <citation type="submission" date="2016-01" db="EMBL/GenBank/DDBJ databases">
        <title>High potential of lignocellulose degradation of a new Verrucomicrobia species.</title>
        <authorList>
            <person name="Wang Y."/>
            <person name="Shi Y."/>
            <person name="Qiu Z."/>
            <person name="Liu S."/>
            <person name="Yang H."/>
        </authorList>
    </citation>
    <scope>NUCLEOTIDE SEQUENCE [LARGE SCALE GENOMIC DNA]</scope>
    <source>
        <strain evidence="1 2">TSB47</strain>
    </source>
</reference>
<evidence type="ECO:0000313" key="2">
    <source>
        <dbReference type="Proteomes" id="UP000078486"/>
    </source>
</evidence>
<dbReference type="OrthoDB" id="205299at2"/>
<sequence length="253" mass="27997">MTFIEKILATLSDADDRAGVGQFLSLLRRVPGLRQWYRAVSLDTMARQRLDAYLDGKMTPLPNACAGRRLLKWLAGATAATEDEAADLKRYKIAPANFGGLSRSQIFALIRRYQAGRIDCASFLMMLAWRRELAGGAGGQVISPATAAATMQFLGEAVAGGRSRLFHHLALAAEFFDGQAIGAVKGAQFGHSAWWKLNLLGYMLHHPRPAYRTGEFERFLAGLKLAVDPADIRRFCRRHKIARDTRPGRPKRA</sequence>
<dbReference type="RefSeq" id="WP_068770060.1">
    <property type="nucleotide sequence ID" value="NZ_CP109796.1"/>
</dbReference>
<dbReference type="AlphaFoldDB" id="A0A178IJG7"/>
<dbReference type="STRING" id="1184151.AW736_09530"/>
<keyword evidence="2" id="KW-1185">Reference proteome</keyword>
<comment type="caution">
    <text evidence="1">The sequence shown here is derived from an EMBL/GenBank/DDBJ whole genome shotgun (WGS) entry which is preliminary data.</text>
</comment>
<gene>
    <name evidence="1" type="ORF">AW736_09530</name>
</gene>
<dbReference type="Proteomes" id="UP000078486">
    <property type="component" value="Unassembled WGS sequence"/>
</dbReference>
<evidence type="ECO:0000313" key="1">
    <source>
        <dbReference type="EMBL" id="OAM90023.1"/>
    </source>
</evidence>
<organism evidence="1 2">
    <name type="scientific">Termitidicoccus mucosus</name>
    <dbReference type="NCBI Taxonomy" id="1184151"/>
    <lineage>
        <taxon>Bacteria</taxon>
        <taxon>Pseudomonadati</taxon>
        <taxon>Verrucomicrobiota</taxon>
        <taxon>Opitutia</taxon>
        <taxon>Opitutales</taxon>
        <taxon>Opitutaceae</taxon>
        <taxon>Termitidicoccus</taxon>
    </lineage>
</organism>
<dbReference type="EMBL" id="LRRQ01000075">
    <property type="protein sequence ID" value="OAM90023.1"/>
    <property type="molecule type" value="Genomic_DNA"/>
</dbReference>
<name>A0A178IJG7_9BACT</name>
<proteinExistence type="predicted"/>